<keyword evidence="2" id="KW-1185">Reference proteome</keyword>
<dbReference type="Proteomes" id="UP000095210">
    <property type="component" value="Chromosome"/>
</dbReference>
<reference evidence="2" key="1">
    <citation type="submission" date="2016-03" db="EMBL/GenBank/DDBJ databases">
        <title>Complete genome sequence of the type strain Actinoalloteichus hymeniacidonis DSM 45092.</title>
        <authorList>
            <person name="Schaffert L."/>
            <person name="Albersmeier A."/>
            <person name="Winkler A."/>
            <person name="Kalinowski J."/>
            <person name="Zotchev S."/>
            <person name="Ruckert C."/>
        </authorList>
    </citation>
    <scope>NUCLEOTIDE SEQUENCE [LARGE SCALE GENOMIC DNA]</scope>
    <source>
        <strain evidence="2">HPA177(T) (DSM 45092(T))</strain>
    </source>
</reference>
<dbReference type="InterPro" id="IPR010310">
    <property type="entry name" value="T7SS_ESAT-6-like"/>
</dbReference>
<evidence type="ECO:0008006" key="3">
    <source>
        <dbReference type="Google" id="ProtNLM"/>
    </source>
</evidence>
<evidence type="ECO:0000313" key="1">
    <source>
        <dbReference type="EMBL" id="AOS61693.1"/>
    </source>
</evidence>
<dbReference type="KEGG" id="ahm:TL08_04315"/>
<dbReference type="Pfam" id="PF06013">
    <property type="entry name" value="WXG100"/>
    <property type="match status" value="1"/>
</dbReference>
<organism evidence="1 2">
    <name type="scientific">Actinoalloteichus hymeniacidonis</name>
    <dbReference type="NCBI Taxonomy" id="340345"/>
    <lineage>
        <taxon>Bacteria</taxon>
        <taxon>Bacillati</taxon>
        <taxon>Actinomycetota</taxon>
        <taxon>Actinomycetes</taxon>
        <taxon>Pseudonocardiales</taxon>
        <taxon>Pseudonocardiaceae</taxon>
        <taxon>Actinoalloteichus</taxon>
    </lineage>
</organism>
<gene>
    <name evidence="1" type="ORF">TL08_04315</name>
</gene>
<name>A0AAC9MW07_9PSEU</name>
<evidence type="ECO:0000313" key="2">
    <source>
        <dbReference type="Proteomes" id="UP000095210"/>
    </source>
</evidence>
<dbReference type="AlphaFoldDB" id="A0AAC9MW07"/>
<dbReference type="EMBL" id="CP014859">
    <property type="protein sequence ID" value="AOS61693.1"/>
    <property type="molecule type" value="Genomic_DNA"/>
</dbReference>
<dbReference type="InterPro" id="IPR036689">
    <property type="entry name" value="ESAT-6-like_sf"/>
</dbReference>
<sequence>MSDGYEVDPAALRTAASGFTGASDSLEAARTSLEGALSSEGNCWGADEAGETFSSEYVPNSQMALEAFVNLVAGLTGLKTNLDGAADTWETMDEESADSFRSGS</sequence>
<dbReference type="Gene3D" id="1.10.287.1060">
    <property type="entry name" value="ESAT-6-like"/>
    <property type="match status" value="1"/>
</dbReference>
<dbReference type="RefSeq" id="WP_069846750.1">
    <property type="nucleotide sequence ID" value="NZ_CP014859.1"/>
</dbReference>
<proteinExistence type="predicted"/>
<dbReference type="SUPFAM" id="SSF140453">
    <property type="entry name" value="EsxAB dimer-like"/>
    <property type="match status" value="1"/>
</dbReference>
<accession>A0AAC9MW07</accession>
<protein>
    <recommendedName>
        <fullName evidence="3">WXG100 family type VII secretion target</fullName>
    </recommendedName>
</protein>